<comment type="caution">
    <text evidence="1">The sequence shown here is derived from an EMBL/GenBank/DDBJ whole genome shotgun (WGS) entry which is preliminary data.</text>
</comment>
<dbReference type="STRING" id="1797582.A2442_00150"/>
<dbReference type="InterPro" id="IPR036163">
    <property type="entry name" value="HMA_dom_sf"/>
</dbReference>
<dbReference type="InterPro" id="IPR006121">
    <property type="entry name" value="HMA_dom"/>
</dbReference>
<dbReference type="CDD" id="cd00371">
    <property type="entry name" value="HMA"/>
    <property type="match status" value="1"/>
</dbReference>
<accession>A0A1F5EHW3</accession>
<sequence>MQTIKVLNIKCGGCEKMITDTLEKEGFSNISVNAPSGEISFTGGEGKVEKILSNLGYPKEGSPEAESFLKKAKSYMSCLVGKSKK</sequence>
<dbReference type="GO" id="GO:0046872">
    <property type="term" value="F:metal ion binding"/>
    <property type="evidence" value="ECO:0007669"/>
    <property type="project" value="InterPro"/>
</dbReference>
<evidence type="ECO:0000313" key="2">
    <source>
        <dbReference type="Proteomes" id="UP000179003"/>
    </source>
</evidence>
<name>A0A1F5EHW3_9BACT</name>
<gene>
    <name evidence="1" type="ORF">A2442_00150</name>
</gene>
<reference evidence="1 2" key="1">
    <citation type="journal article" date="2016" name="Nat. Commun.">
        <title>Thousands of microbial genomes shed light on interconnected biogeochemical processes in an aquifer system.</title>
        <authorList>
            <person name="Anantharaman K."/>
            <person name="Brown C.T."/>
            <person name="Hug L.A."/>
            <person name="Sharon I."/>
            <person name="Castelle C.J."/>
            <person name="Probst A.J."/>
            <person name="Thomas B.C."/>
            <person name="Singh A."/>
            <person name="Wilkins M.J."/>
            <person name="Karaoz U."/>
            <person name="Brodie E.L."/>
            <person name="Williams K.H."/>
            <person name="Hubbard S.S."/>
            <person name="Banfield J.F."/>
        </authorList>
    </citation>
    <scope>NUCLEOTIDE SEQUENCE [LARGE SCALE GENOMIC DNA]</scope>
</reference>
<dbReference type="Gene3D" id="3.30.70.100">
    <property type="match status" value="1"/>
</dbReference>
<evidence type="ECO:0000313" key="1">
    <source>
        <dbReference type="EMBL" id="OGD66965.1"/>
    </source>
</evidence>
<dbReference type="EMBL" id="MFAE01000011">
    <property type="protein sequence ID" value="OGD66965.1"/>
    <property type="molecule type" value="Genomic_DNA"/>
</dbReference>
<dbReference type="Proteomes" id="UP000179003">
    <property type="component" value="Unassembled WGS sequence"/>
</dbReference>
<proteinExistence type="predicted"/>
<organism evidence="1 2">
    <name type="scientific">Candidatus Campbellbacteria bacterium RIFOXYC2_FULL_35_25</name>
    <dbReference type="NCBI Taxonomy" id="1797582"/>
    <lineage>
        <taxon>Bacteria</taxon>
        <taxon>Candidatus Campbelliibacteriota</taxon>
    </lineage>
</organism>
<dbReference type="AlphaFoldDB" id="A0A1F5EHW3"/>
<dbReference type="SUPFAM" id="SSF55008">
    <property type="entry name" value="HMA, heavy metal-associated domain"/>
    <property type="match status" value="1"/>
</dbReference>
<protein>
    <submittedName>
        <fullName evidence="1">Uncharacterized protein</fullName>
    </submittedName>
</protein>